<evidence type="ECO:0000256" key="2">
    <source>
        <dbReference type="ARBA" id="ARBA00004230"/>
    </source>
</evidence>
<keyword evidence="11" id="KW-0175">Coiled coil</keyword>
<evidence type="ECO:0000256" key="1">
    <source>
        <dbReference type="ARBA" id="ARBA00004114"/>
    </source>
</evidence>
<keyword evidence="8" id="KW-0221">Differentiation</keyword>
<dbReference type="AlphaFoldDB" id="A0A7K4JKR3"/>
<dbReference type="Proteomes" id="UP000531151">
    <property type="component" value="Unassembled WGS sequence"/>
</dbReference>
<keyword evidence="9" id="KW-0282">Flagellum</keyword>
<evidence type="ECO:0000256" key="17">
    <source>
        <dbReference type="ARBA" id="ARBA00043200"/>
    </source>
</evidence>
<evidence type="ECO:0000256" key="15">
    <source>
        <dbReference type="ARBA" id="ARBA00040458"/>
    </source>
</evidence>
<sequence length="153" mass="18290">QEEKKQLILKVEELERKLETMNAQNIEFLQVIAKREESIHQCQLRLEEKTRECSSLARQLEMAIEDAKRQVEQARERAASRERTAQSKLLDLETQLSRNKTEMNQLRRSKDDAEHRYESRLQDLKDRLEKSESTNRSMQNYIQFLKSSYANVF</sequence>
<gene>
    <name evidence="19" type="primary">Odf2</name>
    <name evidence="19" type="ORF">GEOCAL_R02934</name>
</gene>
<feature type="region of interest" description="Disordered" evidence="18">
    <location>
        <begin position="71"/>
        <end position="133"/>
    </location>
</feature>
<dbReference type="GO" id="GO:1902017">
    <property type="term" value="P:regulation of cilium assembly"/>
    <property type="evidence" value="ECO:0007669"/>
    <property type="project" value="TreeGrafter"/>
</dbReference>
<evidence type="ECO:0000256" key="5">
    <source>
        <dbReference type="ARBA" id="ARBA00022473"/>
    </source>
</evidence>
<protein>
    <recommendedName>
        <fullName evidence="15">Outer dense fiber protein 2</fullName>
    </recommendedName>
    <alternativeName>
        <fullName evidence="16">Cenexin</fullName>
    </alternativeName>
    <alternativeName>
        <fullName evidence="17">Outer dense fiber of sperm tails protein 2</fullName>
    </alternativeName>
</protein>
<dbReference type="PANTHER" id="PTHR23162:SF8">
    <property type="entry name" value="OUTER DENSE FIBER PROTEIN 2"/>
    <property type="match status" value="1"/>
</dbReference>
<feature type="non-terminal residue" evidence="19">
    <location>
        <position position="1"/>
    </location>
</feature>
<feature type="compositionally biased region" description="Basic and acidic residues" evidence="18">
    <location>
        <begin position="108"/>
        <end position="133"/>
    </location>
</feature>
<evidence type="ECO:0000256" key="18">
    <source>
        <dbReference type="SAM" id="MobiDB-lite"/>
    </source>
</evidence>
<keyword evidence="6" id="KW-0963">Cytoplasm</keyword>
<evidence type="ECO:0000256" key="10">
    <source>
        <dbReference type="ARBA" id="ARBA00022871"/>
    </source>
</evidence>
<dbReference type="GO" id="GO:0005874">
    <property type="term" value="C:microtubule"/>
    <property type="evidence" value="ECO:0007669"/>
    <property type="project" value="UniProtKB-KW"/>
</dbReference>
<comment type="similarity">
    <text evidence="4">Belongs to the ODF2 family.</text>
</comment>
<dbReference type="GO" id="GO:0031514">
    <property type="term" value="C:motile cilium"/>
    <property type="evidence" value="ECO:0007669"/>
    <property type="project" value="UniProtKB-SubCell"/>
</dbReference>
<feature type="non-terminal residue" evidence="19">
    <location>
        <position position="153"/>
    </location>
</feature>
<keyword evidence="12" id="KW-0969">Cilium</keyword>
<dbReference type="GO" id="GO:0000922">
    <property type="term" value="C:spindle pole"/>
    <property type="evidence" value="ECO:0007669"/>
    <property type="project" value="UniProtKB-SubCell"/>
</dbReference>
<evidence type="ECO:0000256" key="3">
    <source>
        <dbReference type="ARBA" id="ARBA00004647"/>
    </source>
</evidence>
<evidence type="ECO:0000256" key="7">
    <source>
        <dbReference type="ARBA" id="ARBA00022701"/>
    </source>
</evidence>
<evidence type="ECO:0000256" key="9">
    <source>
        <dbReference type="ARBA" id="ARBA00022846"/>
    </source>
</evidence>
<evidence type="ECO:0000256" key="12">
    <source>
        <dbReference type="ARBA" id="ARBA00023069"/>
    </source>
</evidence>
<reference evidence="19 20" key="1">
    <citation type="submission" date="2019-09" db="EMBL/GenBank/DDBJ databases">
        <title>Bird 10,000 Genomes (B10K) Project - Family phase.</title>
        <authorList>
            <person name="Zhang G."/>
        </authorList>
    </citation>
    <scope>NUCLEOTIDE SEQUENCE [LARGE SCALE GENOMIC DNA]</scope>
    <source>
        <strain evidence="19">B10K-CU-031-07</strain>
        <tissue evidence="19">Muscle</tissue>
    </source>
</reference>
<comment type="caution">
    <text evidence="19">The sequence shown here is derived from an EMBL/GenBank/DDBJ whole genome shotgun (WGS) entry which is preliminary data.</text>
</comment>
<keyword evidence="5" id="KW-0217">Developmental protein</keyword>
<dbReference type="EMBL" id="VWPV01028957">
    <property type="protein sequence ID" value="NWH65902.1"/>
    <property type="molecule type" value="Genomic_DNA"/>
</dbReference>
<keyword evidence="10" id="KW-0744">Spermatogenesis</keyword>
<evidence type="ECO:0000256" key="16">
    <source>
        <dbReference type="ARBA" id="ARBA00041830"/>
    </source>
</evidence>
<dbReference type="OrthoDB" id="413404at2759"/>
<keyword evidence="14" id="KW-0966">Cell projection</keyword>
<dbReference type="GO" id="GO:0005813">
    <property type="term" value="C:centrosome"/>
    <property type="evidence" value="ECO:0007669"/>
    <property type="project" value="TreeGrafter"/>
</dbReference>
<keyword evidence="13" id="KW-0206">Cytoskeleton</keyword>
<evidence type="ECO:0000256" key="11">
    <source>
        <dbReference type="ARBA" id="ARBA00023054"/>
    </source>
</evidence>
<dbReference type="PANTHER" id="PTHR23162">
    <property type="entry name" value="OUTER DENSE FIBER OF SPERM TAILS 2"/>
    <property type="match status" value="1"/>
</dbReference>
<comment type="subcellular location">
    <subcellularLocation>
        <location evidence="2">Cell projection</location>
        <location evidence="2">Cilium</location>
        <location evidence="2">Flagellum</location>
    </subcellularLocation>
    <subcellularLocation>
        <location evidence="1">Cytoplasm</location>
        <location evidence="1">Cytoskeleton</location>
        <location evidence="1">Microtubule organizing center</location>
        <location evidence="1">Centrosome</location>
        <location evidence="1">Centriole</location>
    </subcellularLocation>
    <subcellularLocation>
        <location evidence="3">Cytoplasm</location>
        <location evidence="3">Cytoskeleton</location>
        <location evidence="3">Spindle pole</location>
    </subcellularLocation>
</comment>
<evidence type="ECO:0000256" key="14">
    <source>
        <dbReference type="ARBA" id="ARBA00023273"/>
    </source>
</evidence>
<proteinExistence type="inferred from homology"/>
<evidence type="ECO:0000313" key="20">
    <source>
        <dbReference type="Proteomes" id="UP000531151"/>
    </source>
</evidence>
<dbReference type="GO" id="GO:0007283">
    <property type="term" value="P:spermatogenesis"/>
    <property type="evidence" value="ECO:0007669"/>
    <property type="project" value="UniProtKB-KW"/>
</dbReference>
<keyword evidence="7" id="KW-0493">Microtubule</keyword>
<keyword evidence="20" id="KW-1185">Reference proteome</keyword>
<dbReference type="GO" id="GO:0005814">
    <property type="term" value="C:centriole"/>
    <property type="evidence" value="ECO:0007669"/>
    <property type="project" value="UniProtKB-SubCell"/>
</dbReference>
<dbReference type="InterPro" id="IPR026099">
    <property type="entry name" value="Odf2-rel"/>
</dbReference>
<name>A0A7K4JKR3_GEOCA</name>
<evidence type="ECO:0000256" key="13">
    <source>
        <dbReference type="ARBA" id="ARBA00023212"/>
    </source>
</evidence>
<feature type="compositionally biased region" description="Polar residues" evidence="18">
    <location>
        <begin position="94"/>
        <end position="106"/>
    </location>
</feature>
<accession>A0A7K4JKR3</accession>
<organism evidence="19 20">
    <name type="scientific">Geococcyx californianus</name>
    <name type="common">Greater roadrunner</name>
    <name type="synonym">Saurothera californiana</name>
    <dbReference type="NCBI Taxonomy" id="8947"/>
    <lineage>
        <taxon>Eukaryota</taxon>
        <taxon>Metazoa</taxon>
        <taxon>Chordata</taxon>
        <taxon>Craniata</taxon>
        <taxon>Vertebrata</taxon>
        <taxon>Euteleostomi</taxon>
        <taxon>Archelosauria</taxon>
        <taxon>Archosauria</taxon>
        <taxon>Dinosauria</taxon>
        <taxon>Saurischia</taxon>
        <taxon>Theropoda</taxon>
        <taxon>Coelurosauria</taxon>
        <taxon>Aves</taxon>
        <taxon>Neognathae</taxon>
        <taxon>Neoaves</taxon>
        <taxon>Otidimorphae</taxon>
        <taxon>Cuculiformes</taxon>
        <taxon>Neomorphidae</taxon>
        <taxon>Geococcyx</taxon>
    </lineage>
</organism>
<evidence type="ECO:0000256" key="4">
    <source>
        <dbReference type="ARBA" id="ARBA00009316"/>
    </source>
</evidence>
<evidence type="ECO:0000256" key="8">
    <source>
        <dbReference type="ARBA" id="ARBA00022782"/>
    </source>
</evidence>
<feature type="compositionally biased region" description="Basic and acidic residues" evidence="18">
    <location>
        <begin position="71"/>
        <end position="85"/>
    </location>
</feature>
<evidence type="ECO:0000256" key="6">
    <source>
        <dbReference type="ARBA" id="ARBA00022490"/>
    </source>
</evidence>
<dbReference type="GO" id="GO:0030154">
    <property type="term" value="P:cell differentiation"/>
    <property type="evidence" value="ECO:0007669"/>
    <property type="project" value="UniProtKB-KW"/>
</dbReference>
<evidence type="ECO:0000313" key="19">
    <source>
        <dbReference type="EMBL" id="NWH65902.1"/>
    </source>
</evidence>